<name>A0A0L8G5J9_OCTBM</name>
<dbReference type="OrthoDB" id="6095501at2759"/>
<evidence type="ECO:0000313" key="2">
    <source>
        <dbReference type="EMBL" id="KOF72307.1"/>
    </source>
</evidence>
<organism evidence="2">
    <name type="scientific">Octopus bimaculoides</name>
    <name type="common">California two-spotted octopus</name>
    <dbReference type="NCBI Taxonomy" id="37653"/>
    <lineage>
        <taxon>Eukaryota</taxon>
        <taxon>Metazoa</taxon>
        <taxon>Spiralia</taxon>
        <taxon>Lophotrochozoa</taxon>
        <taxon>Mollusca</taxon>
        <taxon>Cephalopoda</taxon>
        <taxon>Coleoidea</taxon>
        <taxon>Octopodiformes</taxon>
        <taxon>Octopoda</taxon>
        <taxon>Incirrata</taxon>
        <taxon>Octopodidae</taxon>
        <taxon>Octopus</taxon>
    </lineage>
</organism>
<accession>A0A0L8G5J9</accession>
<gene>
    <name evidence="2" type="ORF">OCBIM_22039656mg</name>
</gene>
<feature type="domain" description="VWFD" evidence="1">
    <location>
        <begin position="1"/>
        <end position="121"/>
    </location>
</feature>
<dbReference type="PANTHER" id="PTHR37860">
    <property type="entry name" value="AGAP008810-PA"/>
    <property type="match status" value="1"/>
</dbReference>
<dbReference type="Pfam" id="PF00094">
    <property type="entry name" value="VWD"/>
    <property type="match status" value="1"/>
</dbReference>
<dbReference type="EMBL" id="KQ423719">
    <property type="protein sequence ID" value="KOF72307.1"/>
    <property type="molecule type" value="Genomic_DNA"/>
</dbReference>
<dbReference type="AlphaFoldDB" id="A0A0L8G5J9"/>
<dbReference type="Pfam" id="PF08742">
    <property type="entry name" value="C8"/>
    <property type="match status" value="1"/>
</dbReference>
<protein>
    <recommendedName>
        <fullName evidence="1">VWFD domain-containing protein</fullName>
    </recommendedName>
</protein>
<dbReference type="InterPro" id="IPR001846">
    <property type="entry name" value="VWF_type-D"/>
</dbReference>
<dbReference type="InterPro" id="IPR014853">
    <property type="entry name" value="VWF/SSPO/ZAN-like_Cys-rich_dom"/>
</dbReference>
<dbReference type="PANTHER" id="PTHR37860:SF2">
    <property type="entry name" value="VITELLOGENIN DOMAIN-CONTAINING PROTEIN"/>
    <property type="match status" value="1"/>
</dbReference>
<reference evidence="2" key="1">
    <citation type="submission" date="2015-07" db="EMBL/GenBank/DDBJ databases">
        <title>MeaNS - Measles Nucleotide Surveillance Program.</title>
        <authorList>
            <person name="Tran T."/>
            <person name="Druce J."/>
        </authorList>
    </citation>
    <scope>NUCLEOTIDE SEQUENCE</scope>
    <source>
        <strain evidence="2">UCB-OBI-ISO-001</strain>
        <tissue evidence="2">Gonad</tissue>
    </source>
</reference>
<sequence length="206" mass="24289">MVHCFIKFIADSAFRVRTVLKNVSLIVFGSDVWLPFTKYDTHIYREGDTYILENKRGYSIRFNPKIELVTLEISGWFFSRVRGLFGSYNNEQFDEMVPNNMLRRRSLEEFVNSWTEERGCRSRDVAIRHRMKGSYLCSEIFLDSISPFRHCFKQVSSEPFYHMCALEVDEWSPVNTLCDVSMYYIDQCSYKDVPVTLPKMCYGGSF</sequence>
<evidence type="ECO:0000259" key="1">
    <source>
        <dbReference type="PROSITE" id="PS51233"/>
    </source>
</evidence>
<dbReference type="PROSITE" id="PS51233">
    <property type="entry name" value="VWFD"/>
    <property type="match status" value="1"/>
</dbReference>
<proteinExistence type="predicted"/>
<dbReference type="STRING" id="37653.A0A0L8G5J9"/>